<keyword evidence="3 6" id="KW-1133">Transmembrane helix</keyword>
<dbReference type="EMBL" id="MU155136">
    <property type="protein sequence ID" value="KAF9485337.1"/>
    <property type="molecule type" value="Genomic_DNA"/>
</dbReference>
<dbReference type="OrthoDB" id="10039147at2759"/>
<dbReference type="GO" id="GO:0005509">
    <property type="term" value="F:calcium ion binding"/>
    <property type="evidence" value="ECO:0007669"/>
    <property type="project" value="InterPro"/>
</dbReference>
<keyword evidence="2 6" id="KW-0812">Transmembrane</keyword>
<comment type="subcellular location">
    <subcellularLocation>
        <location evidence="1">Membrane</location>
        <topology evidence="1">Single-pass membrane protein</topology>
    </subcellularLocation>
</comment>
<comment type="caution">
    <text evidence="7">The sequence shown here is derived from an EMBL/GenBank/DDBJ whole genome shotgun (WGS) entry which is preliminary data.</text>
</comment>
<name>A0A9P5ZBU0_9AGAR</name>
<feature type="compositionally biased region" description="Basic and acidic residues" evidence="5">
    <location>
        <begin position="331"/>
        <end position="354"/>
    </location>
</feature>
<dbReference type="PANTHER" id="PTHR12883:SF0">
    <property type="entry name" value="PAT COMPLEX SUBUNIT CCDC47"/>
    <property type="match status" value="1"/>
</dbReference>
<sequence>MSFLTDFLTVITPPPIVTPDDYDGWQLRWKLLVFRPALLKTEAYLSLLVLFYVAFWYWGSTVNANKAKKWISAHLPLYEQQFSKPQAKGGLTHDGYSDIFNFSTGRRNIASLHTIFTLRPRHDFVQWAFQVGRTFVDLQYRPLDDIQLDFKLASGALNDNFVWAVVAKDELLSVTDNRWDLTFPRTTENPALPSTLVVMSEFADVTENLLKPLGNFSLLKVLSDPKILPYFRSLSITDQPRDRPATPLALEDREKHVILNLVAPPSSHIADVTPLVAAIFQLIDSLNKVSLRPETKTKLKKIREDTDKEIKSEAEKEQKEEALDAKAAAKRKAEEERISKLSAADQRKEAEKERKRALRKSQGKVVRK</sequence>
<proteinExistence type="predicted"/>
<dbReference type="GO" id="GO:0016020">
    <property type="term" value="C:membrane"/>
    <property type="evidence" value="ECO:0007669"/>
    <property type="project" value="UniProtKB-SubCell"/>
</dbReference>
<organism evidence="7 8">
    <name type="scientific">Pholiota conissans</name>
    <dbReference type="NCBI Taxonomy" id="109636"/>
    <lineage>
        <taxon>Eukaryota</taxon>
        <taxon>Fungi</taxon>
        <taxon>Dikarya</taxon>
        <taxon>Basidiomycota</taxon>
        <taxon>Agaricomycotina</taxon>
        <taxon>Agaricomycetes</taxon>
        <taxon>Agaricomycetidae</taxon>
        <taxon>Agaricales</taxon>
        <taxon>Agaricineae</taxon>
        <taxon>Strophariaceae</taxon>
        <taxon>Pholiota</taxon>
    </lineage>
</organism>
<dbReference type="Pfam" id="PF07946">
    <property type="entry name" value="CCDC47"/>
    <property type="match status" value="1"/>
</dbReference>
<dbReference type="InterPro" id="IPR012879">
    <property type="entry name" value="CCDC47"/>
</dbReference>
<feature type="region of interest" description="Disordered" evidence="5">
    <location>
        <begin position="302"/>
        <end position="368"/>
    </location>
</feature>
<evidence type="ECO:0000256" key="3">
    <source>
        <dbReference type="ARBA" id="ARBA00022989"/>
    </source>
</evidence>
<accession>A0A9P5ZBU0</accession>
<evidence type="ECO:0000256" key="1">
    <source>
        <dbReference type="ARBA" id="ARBA00004167"/>
    </source>
</evidence>
<reference evidence="7" key="1">
    <citation type="submission" date="2020-11" db="EMBL/GenBank/DDBJ databases">
        <authorList>
            <consortium name="DOE Joint Genome Institute"/>
            <person name="Ahrendt S."/>
            <person name="Riley R."/>
            <person name="Andreopoulos W."/>
            <person name="Labutti K."/>
            <person name="Pangilinan J."/>
            <person name="Ruiz-Duenas F.J."/>
            <person name="Barrasa J.M."/>
            <person name="Sanchez-Garcia M."/>
            <person name="Camarero S."/>
            <person name="Miyauchi S."/>
            <person name="Serrano A."/>
            <person name="Linde D."/>
            <person name="Babiker R."/>
            <person name="Drula E."/>
            <person name="Ayuso-Fernandez I."/>
            <person name="Pacheco R."/>
            <person name="Padilla G."/>
            <person name="Ferreira P."/>
            <person name="Barriuso J."/>
            <person name="Kellner H."/>
            <person name="Castanera R."/>
            <person name="Alfaro M."/>
            <person name="Ramirez L."/>
            <person name="Pisabarro A.G."/>
            <person name="Kuo A."/>
            <person name="Tritt A."/>
            <person name="Lipzen A."/>
            <person name="He G."/>
            <person name="Yan M."/>
            <person name="Ng V."/>
            <person name="Cullen D."/>
            <person name="Martin F."/>
            <person name="Rosso M.-N."/>
            <person name="Henrissat B."/>
            <person name="Hibbett D."/>
            <person name="Martinez A.T."/>
            <person name="Grigoriev I.V."/>
        </authorList>
    </citation>
    <scope>NUCLEOTIDE SEQUENCE</scope>
    <source>
        <strain evidence="7">CIRM-BRFM 674</strain>
    </source>
</reference>
<evidence type="ECO:0000313" key="8">
    <source>
        <dbReference type="Proteomes" id="UP000807469"/>
    </source>
</evidence>
<feature type="transmembrane region" description="Helical" evidence="6">
    <location>
        <begin position="43"/>
        <end position="59"/>
    </location>
</feature>
<dbReference type="GO" id="GO:0005783">
    <property type="term" value="C:endoplasmic reticulum"/>
    <property type="evidence" value="ECO:0007669"/>
    <property type="project" value="InterPro"/>
</dbReference>
<dbReference type="PANTHER" id="PTHR12883">
    <property type="entry name" value="ADIPOCYTE-SPECIFIC PROTEIN 4-RELATED"/>
    <property type="match status" value="1"/>
</dbReference>
<evidence type="ECO:0000313" key="7">
    <source>
        <dbReference type="EMBL" id="KAF9485337.1"/>
    </source>
</evidence>
<dbReference type="Proteomes" id="UP000807469">
    <property type="component" value="Unassembled WGS sequence"/>
</dbReference>
<evidence type="ECO:0000256" key="4">
    <source>
        <dbReference type="ARBA" id="ARBA00023136"/>
    </source>
</evidence>
<feature type="compositionally biased region" description="Basic residues" evidence="5">
    <location>
        <begin position="355"/>
        <end position="368"/>
    </location>
</feature>
<keyword evidence="4 6" id="KW-0472">Membrane</keyword>
<feature type="compositionally biased region" description="Basic and acidic residues" evidence="5">
    <location>
        <begin position="302"/>
        <end position="324"/>
    </location>
</feature>
<keyword evidence="8" id="KW-1185">Reference proteome</keyword>
<dbReference type="GO" id="GO:0032469">
    <property type="term" value="P:endoplasmic reticulum calcium ion homeostasis"/>
    <property type="evidence" value="ECO:0007669"/>
    <property type="project" value="InterPro"/>
</dbReference>
<evidence type="ECO:0000256" key="5">
    <source>
        <dbReference type="SAM" id="MobiDB-lite"/>
    </source>
</evidence>
<evidence type="ECO:0000256" key="6">
    <source>
        <dbReference type="SAM" id="Phobius"/>
    </source>
</evidence>
<evidence type="ECO:0000256" key="2">
    <source>
        <dbReference type="ARBA" id="ARBA00022692"/>
    </source>
</evidence>
<protein>
    <submittedName>
        <fullName evidence="7">DUF1682-domain-containing protein</fullName>
    </submittedName>
</protein>
<dbReference type="AlphaFoldDB" id="A0A9P5ZBU0"/>
<gene>
    <name evidence="7" type="ORF">BDN70DRAFT_871357</name>
</gene>